<evidence type="ECO:0000313" key="2">
    <source>
        <dbReference type="EMBL" id="ATB40269.1"/>
    </source>
</evidence>
<keyword evidence="2" id="KW-0378">Hydrolase</keyword>
<feature type="domain" description="Serine aminopeptidase S33" evidence="1">
    <location>
        <begin position="40"/>
        <end position="247"/>
    </location>
</feature>
<dbReference type="Proteomes" id="UP000217257">
    <property type="component" value="Chromosome"/>
</dbReference>
<dbReference type="PANTHER" id="PTHR43194">
    <property type="entry name" value="HYDROLASE ALPHA/BETA FOLD FAMILY"/>
    <property type="match status" value="1"/>
</dbReference>
<dbReference type="SUPFAM" id="SSF53474">
    <property type="entry name" value="alpha/beta-Hydrolases"/>
    <property type="match status" value="1"/>
</dbReference>
<dbReference type="InterPro" id="IPR050228">
    <property type="entry name" value="Carboxylesterase_BioH"/>
</dbReference>
<dbReference type="KEGG" id="cfus:CYFUS_005717"/>
<dbReference type="EMBL" id="CP022098">
    <property type="protein sequence ID" value="ATB40269.1"/>
    <property type="molecule type" value="Genomic_DNA"/>
</dbReference>
<proteinExistence type="predicted"/>
<dbReference type="AlphaFoldDB" id="A0A250J8L7"/>
<dbReference type="RefSeq" id="WP_095988165.1">
    <property type="nucleotide sequence ID" value="NZ_CP022098.1"/>
</dbReference>
<organism evidence="2 3">
    <name type="scientific">Cystobacter fuscus</name>
    <dbReference type="NCBI Taxonomy" id="43"/>
    <lineage>
        <taxon>Bacteria</taxon>
        <taxon>Pseudomonadati</taxon>
        <taxon>Myxococcota</taxon>
        <taxon>Myxococcia</taxon>
        <taxon>Myxococcales</taxon>
        <taxon>Cystobacterineae</taxon>
        <taxon>Archangiaceae</taxon>
        <taxon>Cystobacter</taxon>
    </lineage>
</organism>
<dbReference type="Pfam" id="PF12146">
    <property type="entry name" value="Hydrolase_4"/>
    <property type="match status" value="1"/>
</dbReference>
<dbReference type="Gene3D" id="3.40.50.1820">
    <property type="entry name" value="alpha/beta hydrolase"/>
    <property type="match status" value="1"/>
</dbReference>
<dbReference type="PIRSF" id="PIRSF037442">
    <property type="entry name" value="UCP037442_abhydr"/>
    <property type="match status" value="1"/>
</dbReference>
<dbReference type="InterPro" id="IPR017208">
    <property type="entry name" value="UCP037442_abhydr"/>
</dbReference>
<evidence type="ECO:0000313" key="3">
    <source>
        <dbReference type="Proteomes" id="UP000217257"/>
    </source>
</evidence>
<evidence type="ECO:0000259" key="1">
    <source>
        <dbReference type="Pfam" id="PF12146"/>
    </source>
</evidence>
<dbReference type="InterPro" id="IPR022742">
    <property type="entry name" value="Hydrolase_4"/>
</dbReference>
<gene>
    <name evidence="2" type="ORF">CYFUS_005717</name>
</gene>
<dbReference type="InterPro" id="IPR029058">
    <property type="entry name" value="AB_hydrolase_fold"/>
</dbReference>
<sequence>MVDVVRRRELVPVEDGTRLELEVFEQVEERKAPVLLCLPAMGVPARYYEPFALELHRRGFHVVTSDLRGHGASSVRVGRGTDFGYYEMVARDLKAVVRAVRAAFQDSPLFLLGHSLGGQLGSLYLGLEGEGIRGLVLVAASSVYYRNYGALGGVKVLLGTQLAAVIATVWGYFPGRRLRFADNESTRVMRDWARQARRGRYVLSGAAQDFEALLARVERPVLAISVEGDSLAPPAAVEHLYGKMPRARVVRWHFTRSDAGGAHLDHFRWVRHGASVAARIAGWVGEVLAGEIGSGQDPQRGET</sequence>
<reference evidence="2 3" key="1">
    <citation type="submission" date="2017-06" db="EMBL/GenBank/DDBJ databases">
        <title>Sequencing and comparative analysis of myxobacterial genomes.</title>
        <authorList>
            <person name="Rupp O."/>
            <person name="Goesmann A."/>
            <person name="Sogaard-Andersen L."/>
        </authorList>
    </citation>
    <scope>NUCLEOTIDE SEQUENCE [LARGE SCALE GENOMIC DNA]</scope>
    <source>
        <strain evidence="2 3">DSM 52655</strain>
    </source>
</reference>
<protein>
    <submittedName>
        <fullName evidence="2">Alpha/beta hydrolase</fullName>
    </submittedName>
</protein>
<name>A0A250J8L7_9BACT</name>
<dbReference type="PANTHER" id="PTHR43194:SF5">
    <property type="entry name" value="PIMELOYL-[ACYL-CARRIER PROTEIN] METHYL ESTER ESTERASE"/>
    <property type="match status" value="1"/>
</dbReference>
<dbReference type="GO" id="GO:0016787">
    <property type="term" value="F:hydrolase activity"/>
    <property type="evidence" value="ECO:0007669"/>
    <property type="project" value="UniProtKB-KW"/>
</dbReference>
<accession>A0A250J8L7</accession>